<protein>
    <submittedName>
        <fullName evidence="1">Uncharacterized protein</fullName>
    </submittedName>
</protein>
<dbReference type="Proteomes" id="UP001152799">
    <property type="component" value="Chromosome 6"/>
</dbReference>
<organism evidence="1 2">
    <name type="scientific">Ceutorhynchus assimilis</name>
    <name type="common">cabbage seed weevil</name>
    <dbReference type="NCBI Taxonomy" id="467358"/>
    <lineage>
        <taxon>Eukaryota</taxon>
        <taxon>Metazoa</taxon>
        <taxon>Ecdysozoa</taxon>
        <taxon>Arthropoda</taxon>
        <taxon>Hexapoda</taxon>
        <taxon>Insecta</taxon>
        <taxon>Pterygota</taxon>
        <taxon>Neoptera</taxon>
        <taxon>Endopterygota</taxon>
        <taxon>Coleoptera</taxon>
        <taxon>Polyphaga</taxon>
        <taxon>Cucujiformia</taxon>
        <taxon>Curculionidae</taxon>
        <taxon>Ceutorhynchinae</taxon>
        <taxon>Ceutorhynchus</taxon>
    </lineage>
</organism>
<keyword evidence="2" id="KW-1185">Reference proteome</keyword>
<dbReference type="OrthoDB" id="6783615at2759"/>
<gene>
    <name evidence="1" type="ORF">CEUTPL_LOCUS10435</name>
</gene>
<accession>A0A9P0DM32</accession>
<reference evidence="1" key="1">
    <citation type="submission" date="2022-01" db="EMBL/GenBank/DDBJ databases">
        <authorList>
            <person name="King R."/>
        </authorList>
    </citation>
    <scope>NUCLEOTIDE SEQUENCE</scope>
</reference>
<dbReference type="AlphaFoldDB" id="A0A9P0DM32"/>
<evidence type="ECO:0000313" key="2">
    <source>
        <dbReference type="Proteomes" id="UP001152799"/>
    </source>
</evidence>
<sequence>MLRINSIKMAHQDRQKVCYCETKQESQPSECFCTKVNSDVSEKELKSNEGATYSSNSEENLKKEKSVLENVPEHVKLFAFPEISPKKVEFNDPNKMHAPNLPTFQRRARMFKPKTAEPSQFIMDVPDAWGMAPDGSMMDAFNKLEIKE</sequence>
<evidence type="ECO:0000313" key="1">
    <source>
        <dbReference type="EMBL" id="CAH1131883.1"/>
    </source>
</evidence>
<dbReference type="EMBL" id="OU892282">
    <property type="protein sequence ID" value="CAH1131883.1"/>
    <property type="molecule type" value="Genomic_DNA"/>
</dbReference>
<proteinExistence type="predicted"/>
<name>A0A9P0DM32_9CUCU</name>